<dbReference type="Pfam" id="PF13683">
    <property type="entry name" value="rve_3"/>
    <property type="match status" value="1"/>
</dbReference>
<accession>A0ABP9I4T8</accession>
<sequence length="109" mass="12846">MIAFIRGVRTAVKTVRMSASARSSSKSAFRTYRRELLDRTLICNQRHLLHALRQFEQHSNEHRPHRAIHQAAPLREVPDPIIDPDELQQLRIRRHDRLGDTIHEYRHAA</sequence>
<evidence type="ECO:0000259" key="1">
    <source>
        <dbReference type="Pfam" id="PF13683"/>
    </source>
</evidence>
<keyword evidence="3" id="KW-1185">Reference proteome</keyword>
<name>A0ABP9I4T8_9ACTN</name>
<protein>
    <recommendedName>
        <fullName evidence="1">Integrase catalytic domain-containing protein</fullName>
    </recommendedName>
</protein>
<gene>
    <name evidence="2" type="ORF">GCM10023205_67230</name>
</gene>
<evidence type="ECO:0000313" key="2">
    <source>
        <dbReference type="EMBL" id="GAA4987104.1"/>
    </source>
</evidence>
<evidence type="ECO:0000313" key="3">
    <source>
        <dbReference type="Proteomes" id="UP001500466"/>
    </source>
</evidence>
<dbReference type="EMBL" id="BAABHS010000033">
    <property type="protein sequence ID" value="GAA4987104.1"/>
    <property type="molecule type" value="Genomic_DNA"/>
</dbReference>
<organism evidence="2 3">
    <name type="scientific">Yinghuangia aomiensis</name>
    <dbReference type="NCBI Taxonomy" id="676205"/>
    <lineage>
        <taxon>Bacteria</taxon>
        <taxon>Bacillati</taxon>
        <taxon>Actinomycetota</taxon>
        <taxon>Actinomycetes</taxon>
        <taxon>Kitasatosporales</taxon>
        <taxon>Streptomycetaceae</taxon>
        <taxon>Yinghuangia</taxon>
    </lineage>
</organism>
<feature type="domain" description="Integrase catalytic" evidence="1">
    <location>
        <begin position="25"/>
        <end position="73"/>
    </location>
</feature>
<dbReference type="InterPro" id="IPR001584">
    <property type="entry name" value="Integrase_cat-core"/>
</dbReference>
<reference evidence="3" key="1">
    <citation type="journal article" date="2019" name="Int. J. Syst. Evol. Microbiol.">
        <title>The Global Catalogue of Microorganisms (GCM) 10K type strain sequencing project: providing services to taxonomists for standard genome sequencing and annotation.</title>
        <authorList>
            <consortium name="The Broad Institute Genomics Platform"/>
            <consortium name="The Broad Institute Genome Sequencing Center for Infectious Disease"/>
            <person name="Wu L."/>
            <person name="Ma J."/>
        </authorList>
    </citation>
    <scope>NUCLEOTIDE SEQUENCE [LARGE SCALE GENOMIC DNA]</scope>
    <source>
        <strain evidence="3">JCM 17986</strain>
    </source>
</reference>
<proteinExistence type="predicted"/>
<comment type="caution">
    <text evidence="2">The sequence shown here is derived from an EMBL/GenBank/DDBJ whole genome shotgun (WGS) entry which is preliminary data.</text>
</comment>
<dbReference type="Proteomes" id="UP001500466">
    <property type="component" value="Unassembled WGS sequence"/>
</dbReference>